<organism evidence="6 7">
    <name type="scientific">Litorilituus lipolyticus</name>
    <dbReference type="NCBI Taxonomy" id="2491017"/>
    <lineage>
        <taxon>Bacteria</taxon>
        <taxon>Pseudomonadati</taxon>
        <taxon>Pseudomonadota</taxon>
        <taxon>Gammaproteobacteria</taxon>
        <taxon>Alteromonadales</taxon>
        <taxon>Colwelliaceae</taxon>
        <taxon>Litorilituus</taxon>
    </lineage>
</organism>
<dbReference type="Gene3D" id="1.10.10.60">
    <property type="entry name" value="Homeodomain-like"/>
    <property type="match status" value="1"/>
</dbReference>
<dbReference type="SUPFAM" id="SSF46689">
    <property type="entry name" value="Homeodomain-like"/>
    <property type="match status" value="1"/>
</dbReference>
<dbReference type="PANTHER" id="PTHR43280">
    <property type="entry name" value="ARAC-FAMILY TRANSCRIPTIONAL REGULATOR"/>
    <property type="match status" value="1"/>
</dbReference>
<keyword evidence="7" id="KW-1185">Reference proteome</keyword>
<keyword evidence="4" id="KW-0472">Membrane</keyword>
<dbReference type="SMART" id="SM00342">
    <property type="entry name" value="HTH_ARAC"/>
    <property type="match status" value="1"/>
</dbReference>
<keyword evidence="1" id="KW-0805">Transcription regulation</keyword>
<keyword evidence="3" id="KW-0804">Transcription</keyword>
<sequence>MVNLFPTILYSCMIGITLFALFDVLQRPKNRQSLFLKALLLLLLIHLGGELFIYSGAYVYAPYLAGAQFPFRVLLGPVLYYYAYESMSLEKVIDKKVAVITLLGPILVLLVMSPFIFLISSEEKLALASPETRDPELWKIALFTCTATTLLFISYTIVFLGMALRLHNSHHQQLKERFSNIEQKSLEWFKPILIVWGMVWLMYAVEFFLNALKLRWFGSGVALPVIEVIALATFIQKALHQKILTQSDKGVPHSNKSRTALISSEKMQLISSKLERIMKEDKLFLDENLSLNKLSESIAETENHISETLSQYLNTNFFQYVNSFRIEEAKLALKNKDKLITTIAFEVGFNSKTTFNTAFKRIVGNSPTAYRNSI</sequence>
<feature type="transmembrane region" description="Helical" evidence="4">
    <location>
        <begin position="140"/>
        <end position="167"/>
    </location>
</feature>
<dbReference type="PROSITE" id="PS00041">
    <property type="entry name" value="HTH_ARAC_FAMILY_1"/>
    <property type="match status" value="1"/>
</dbReference>
<evidence type="ECO:0000256" key="2">
    <source>
        <dbReference type="ARBA" id="ARBA00023125"/>
    </source>
</evidence>
<feature type="transmembrane region" description="Helical" evidence="4">
    <location>
        <begin position="188"/>
        <end position="209"/>
    </location>
</feature>
<reference evidence="6 7" key="1">
    <citation type="submission" date="2019-01" db="EMBL/GenBank/DDBJ databases">
        <title>Litorilituus lipolytica sp. nov., isolated from intertidal sand of the Yellow Sea in China.</title>
        <authorList>
            <person name="Liu A."/>
        </authorList>
    </citation>
    <scope>NUCLEOTIDE SEQUENCE [LARGE SCALE GENOMIC DNA]</scope>
    <source>
        <strain evidence="6 7">RZ04</strain>
    </source>
</reference>
<evidence type="ECO:0000259" key="5">
    <source>
        <dbReference type="PROSITE" id="PS01124"/>
    </source>
</evidence>
<keyword evidence="2" id="KW-0238">DNA-binding</keyword>
<feature type="transmembrane region" description="Helical" evidence="4">
    <location>
        <begin position="215"/>
        <end position="235"/>
    </location>
</feature>
<protein>
    <submittedName>
        <fullName evidence="6">AraC family transcriptional regulator</fullName>
    </submittedName>
</protein>
<dbReference type="InterPro" id="IPR018062">
    <property type="entry name" value="HTH_AraC-typ_CS"/>
</dbReference>
<dbReference type="GO" id="GO:0003700">
    <property type="term" value="F:DNA-binding transcription factor activity"/>
    <property type="evidence" value="ECO:0007669"/>
    <property type="project" value="InterPro"/>
</dbReference>
<feature type="domain" description="HTH araC/xylS-type" evidence="5">
    <location>
        <begin position="275"/>
        <end position="373"/>
    </location>
</feature>
<dbReference type="PRINTS" id="PR00032">
    <property type="entry name" value="HTHARAC"/>
</dbReference>
<dbReference type="Pfam" id="PF12833">
    <property type="entry name" value="HTH_18"/>
    <property type="match status" value="1"/>
</dbReference>
<evidence type="ECO:0000256" key="1">
    <source>
        <dbReference type="ARBA" id="ARBA00023015"/>
    </source>
</evidence>
<dbReference type="GO" id="GO:0043565">
    <property type="term" value="F:sequence-specific DNA binding"/>
    <property type="evidence" value="ECO:0007669"/>
    <property type="project" value="InterPro"/>
</dbReference>
<dbReference type="InterPro" id="IPR018060">
    <property type="entry name" value="HTH_AraC"/>
</dbReference>
<dbReference type="PROSITE" id="PS01124">
    <property type="entry name" value="HTH_ARAC_FAMILY_2"/>
    <property type="match status" value="1"/>
</dbReference>
<dbReference type="RefSeq" id="WP_140604177.1">
    <property type="nucleotide sequence ID" value="NZ_SAWY01000027.1"/>
</dbReference>
<feature type="transmembrane region" description="Helical" evidence="4">
    <location>
        <begin position="6"/>
        <end position="25"/>
    </location>
</feature>
<comment type="caution">
    <text evidence="6">The sequence shown here is derived from an EMBL/GenBank/DDBJ whole genome shotgun (WGS) entry which is preliminary data.</text>
</comment>
<dbReference type="InterPro" id="IPR009057">
    <property type="entry name" value="Homeodomain-like_sf"/>
</dbReference>
<dbReference type="AlphaFoldDB" id="A0A502KRZ9"/>
<accession>A0A502KRZ9</accession>
<dbReference type="InterPro" id="IPR020449">
    <property type="entry name" value="Tscrpt_reg_AraC-type_HTH"/>
</dbReference>
<name>A0A502KRZ9_9GAMM</name>
<dbReference type="PANTHER" id="PTHR43280:SF29">
    <property type="entry name" value="ARAC-FAMILY TRANSCRIPTIONAL REGULATOR"/>
    <property type="match status" value="1"/>
</dbReference>
<gene>
    <name evidence="6" type="ORF">EPA86_12730</name>
</gene>
<evidence type="ECO:0000256" key="3">
    <source>
        <dbReference type="ARBA" id="ARBA00023163"/>
    </source>
</evidence>
<proteinExistence type="predicted"/>
<feature type="transmembrane region" description="Helical" evidence="4">
    <location>
        <begin position="34"/>
        <end position="54"/>
    </location>
</feature>
<keyword evidence="4" id="KW-1133">Transmembrane helix</keyword>
<dbReference type="Proteomes" id="UP000315303">
    <property type="component" value="Unassembled WGS sequence"/>
</dbReference>
<dbReference type="OrthoDB" id="345413at2"/>
<evidence type="ECO:0000313" key="6">
    <source>
        <dbReference type="EMBL" id="TPH13974.1"/>
    </source>
</evidence>
<evidence type="ECO:0000256" key="4">
    <source>
        <dbReference type="SAM" id="Phobius"/>
    </source>
</evidence>
<dbReference type="EMBL" id="SAWY01000027">
    <property type="protein sequence ID" value="TPH13974.1"/>
    <property type="molecule type" value="Genomic_DNA"/>
</dbReference>
<feature type="transmembrane region" description="Helical" evidence="4">
    <location>
        <begin position="96"/>
        <end position="120"/>
    </location>
</feature>
<keyword evidence="4" id="KW-0812">Transmembrane</keyword>
<evidence type="ECO:0000313" key="7">
    <source>
        <dbReference type="Proteomes" id="UP000315303"/>
    </source>
</evidence>